<organism evidence="1 2">
    <name type="scientific">Ilex paraguariensis</name>
    <name type="common">yerba mate</name>
    <dbReference type="NCBI Taxonomy" id="185542"/>
    <lineage>
        <taxon>Eukaryota</taxon>
        <taxon>Viridiplantae</taxon>
        <taxon>Streptophyta</taxon>
        <taxon>Embryophyta</taxon>
        <taxon>Tracheophyta</taxon>
        <taxon>Spermatophyta</taxon>
        <taxon>Magnoliopsida</taxon>
        <taxon>eudicotyledons</taxon>
        <taxon>Gunneridae</taxon>
        <taxon>Pentapetalae</taxon>
        <taxon>asterids</taxon>
        <taxon>campanulids</taxon>
        <taxon>Aquifoliales</taxon>
        <taxon>Aquifoliaceae</taxon>
        <taxon>Ilex</taxon>
    </lineage>
</organism>
<sequence length="139" mass="15897">MKGSGVSRLKQHIAGGFSNVEKCEKCAVEVSRAMREHLDSQKTESEKVTIERVALRETLMESTQKRHGIDVDSFDCDEYVDLDKEMTPLERRQLHIAKQRSIHDLHEFEQGRARYEGGDTSKGAFSSRSDKMMGMIETF</sequence>
<evidence type="ECO:0000313" key="1">
    <source>
        <dbReference type="EMBL" id="CAK9177176.1"/>
    </source>
</evidence>
<reference evidence="1 2" key="1">
    <citation type="submission" date="2024-02" db="EMBL/GenBank/DDBJ databases">
        <authorList>
            <person name="Vignale AGUSTIN F."/>
            <person name="Sosa J E."/>
            <person name="Modenutti C."/>
        </authorList>
    </citation>
    <scope>NUCLEOTIDE SEQUENCE [LARGE SCALE GENOMIC DNA]</scope>
</reference>
<proteinExistence type="predicted"/>
<dbReference type="AlphaFoldDB" id="A0ABC8U6T7"/>
<dbReference type="EMBL" id="CAUOFW020006980">
    <property type="protein sequence ID" value="CAK9177176.1"/>
    <property type="molecule type" value="Genomic_DNA"/>
</dbReference>
<keyword evidence="2" id="KW-1185">Reference proteome</keyword>
<protein>
    <submittedName>
        <fullName evidence="1">Uncharacterized protein</fullName>
    </submittedName>
</protein>
<gene>
    <name evidence="1" type="ORF">ILEXP_LOCUS47044</name>
</gene>
<name>A0ABC8U6T7_9AQUA</name>
<comment type="caution">
    <text evidence="1">The sequence shown here is derived from an EMBL/GenBank/DDBJ whole genome shotgun (WGS) entry which is preliminary data.</text>
</comment>
<dbReference type="Proteomes" id="UP001642360">
    <property type="component" value="Unassembled WGS sequence"/>
</dbReference>
<accession>A0ABC8U6T7</accession>
<evidence type="ECO:0000313" key="2">
    <source>
        <dbReference type="Proteomes" id="UP001642360"/>
    </source>
</evidence>